<accession>A0AAW7ZC81</accession>
<evidence type="ECO:0000313" key="2">
    <source>
        <dbReference type="Proteomes" id="UP001172911"/>
    </source>
</evidence>
<sequence>MSYAKLLTDRCDIFHLVATSDPVEFGVPFAKTLGYPEEANLTDVPCYFSNDRKGQVITQGEPNNRIVESFLVHFKTGTDVRINDKVIFQGDKYCLQKPRDIRGHHIEVKAVRDEDL</sequence>
<protein>
    <submittedName>
        <fullName evidence="1">DUF3599 family protein</fullName>
    </submittedName>
</protein>
<dbReference type="Proteomes" id="UP001172911">
    <property type="component" value="Unassembled WGS sequence"/>
</dbReference>
<dbReference type="Pfam" id="PF12206">
    <property type="entry name" value="DUF3599"/>
    <property type="match status" value="1"/>
</dbReference>
<reference evidence="1" key="1">
    <citation type="journal article" date="2023" name="J. Hazard. Mater.">
        <title>Anaerobic biodegradation of pyrene and benzo[a]pyrene by a new sulfate-reducing Desulforamulus aquiferis strain DSA.</title>
        <authorList>
            <person name="Zhang Z."/>
            <person name="Sun J."/>
            <person name="Gong X."/>
            <person name="Wang C."/>
            <person name="Wang H."/>
        </authorList>
    </citation>
    <scope>NUCLEOTIDE SEQUENCE</scope>
    <source>
        <strain evidence="1">DSA</strain>
    </source>
</reference>
<dbReference type="InterPro" id="IPR024556">
    <property type="entry name" value="DUF3599"/>
</dbReference>
<dbReference type="AlphaFoldDB" id="A0AAW7ZC81"/>
<dbReference type="EMBL" id="JARPTC010000010">
    <property type="protein sequence ID" value="MDO7787130.1"/>
    <property type="molecule type" value="Genomic_DNA"/>
</dbReference>
<dbReference type="Gene3D" id="2.40.10.370">
    <property type="entry name" value="Protein of unknown function DUF3599"/>
    <property type="match status" value="1"/>
</dbReference>
<keyword evidence="2" id="KW-1185">Reference proteome</keyword>
<organism evidence="1 2">
    <name type="scientific">Desulforamulus aquiferis</name>
    <dbReference type="NCBI Taxonomy" id="1397668"/>
    <lineage>
        <taxon>Bacteria</taxon>
        <taxon>Bacillati</taxon>
        <taxon>Bacillota</taxon>
        <taxon>Clostridia</taxon>
        <taxon>Eubacteriales</taxon>
        <taxon>Peptococcaceae</taxon>
        <taxon>Desulforamulus</taxon>
    </lineage>
</organism>
<reference evidence="1" key="2">
    <citation type="submission" date="2023-03" db="EMBL/GenBank/DDBJ databases">
        <authorList>
            <person name="Zhang Z."/>
        </authorList>
    </citation>
    <scope>NUCLEOTIDE SEQUENCE</scope>
    <source>
        <strain evidence="1">DSA</strain>
    </source>
</reference>
<dbReference type="InterPro" id="IPR038667">
    <property type="entry name" value="XkdH-like_sf"/>
</dbReference>
<gene>
    <name evidence="1" type="ORF">P6N53_07860</name>
</gene>
<name>A0AAW7ZC81_9FIRM</name>
<evidence type="ECO:0000313" key="1">
    <source>
        <dbReference type="EMBL" id="MDO7787130.1"/>
    </source>
</evidence>
<comment type="caution">
    <text evidence="1">The sequence shown here is derived from an EMBL/GenBank/DDBJ whole genome shotgun (WGS) entry which is preliminary data.</text>
</comment>
<dbReference type="RefSeq" id="WP_304542275.1">
    <property type="nucleotide sequence ID" value="NZ_JARPTC010000010.1"/>
</dbReference>
<proteinExistence type="predicted"/>